<dbReference type="Gene3D" id="3.40.140.10">
    <property type="entry name" value="Cytidine Deaminase, domain 2"/>
    <property type="match status" value="1"/>
</dbReference>
<dbReference type="InterPro" id="IPR001405">
    <property type="entry name" value="UPF0758"/>
</dbReference>
<evidence type="ECO:0000313" key="7">
    <source>
        <dbReference type="EMBL" id="OBU66142.1"/>
    </source>
</evidence>
<gene>
    <name evidence="7" type="ORF">A9K58_12960</name>
</gene>
<proteinExistence type="predicted"/>
<evidence type="ECO:0000313" key="8">
    <source>
        <dbReference type="Proteomes" id="UP000092256"/>
    </source>
</evidence>
<dbReference type="PROSITE" id="PS50249">
    <property type="entry name" value="MPN"/>
    <property type="match status" value="1"/>
</dbReference>
<dbReference type="PANTHER" id="PTHR30471:SF3">
    <property type="entry name" value="UPF0758 PROTEIN YEES-RELATED"/>
    <property type="match status" value="1"/>
</dbReference>
<keyword evidence="3" id="KW-0378">Hydrolase</keyword>
<dbReference type="InterPro" id="IPR025657">
    <property type="entry name" value="RadC_JAB"/>
</dbReference>
<dbReference type="Proteomes" id="UP000092256">
    <property type="component" value="Unassembled WGS sequence"/>
</dbReference>
<evidence type="ECO:0000256" key="3">
    <source>
        <dbReference type="ARBA" id="ARBA00022801"/>
    </source>
</evidence>
<comment type="caution">
    <text evidence="7">The sequence shown here is derived from an EMBL/GenBank/DDBJ whole genome shotgun (WGS) entry which is preliminary data.</text>
</comment>
<dbReference type="GO" id="GO:0046872">
    <property type="term" value="F:metal ion binding"/>
    <property type="evidence" value="ECO:0007669"/>
    <property type="project" value="UniProtKB-KW"/>
</dbReference>
<protein>
    <recommendedName>
        <fullName evidence="6">MPN domain-containing protein</fullName>
    </recommendedName>
</protein>
<dbReference type="Pfam" id="PF04002">
    <property type="entry name" value="RadC"/>
    <property type="match status" value="1"/>
</dbReference>
<dbReference type="PROSITE" id="PS01302">
    <property type="entry name" value="UPF0758"/>
    <property type="match status" value="1"/>
</dbReference>
<dbReference type="EMBL" id="LYVJ01000009">
    <property type="protein sequence ID" value="OBU66142.1"/>
    <property type="molecule type" value="Genomic_DNA"/>
</dbReference>
<dbReference type="GO" id="GO:0006508">
    <property type="term" value="P:proteolysis"/>
    <property type="evidence" value="ECO:0007669"/>
    <property type="project" value="UniProtKB-KW"/>
</dbReference>
<evidence type="ECO:0000256" key="5">
    <source>
        <dbReference type="ARBA" id="ARBA00023049"/>
    </source>
</evidence>
<dbReference type="GO" id="GO:0008237">
    <property type="term" value="F:metallopeptidase activity"/>
    <property type="evidence" value="ECO:0007669"/>
    <property type="project" value="UniProtKB-KW"/>
</dbReference>
<accession>A0A1A6XRI2</accession>
<dbReference type="CDD" id="cd08071">
    <property type="entry name" value="MPN_DUF2466"/>
    <property type="match status" value="1"/>
</dbReference>
<dbReference type="InterPro" id="IPR020891">
    <property type="entry name" value="UPF0758_CS"/>
</dbReference>
<dbReference type="OrthoDB" id="9804482at2"/>
<dbReference type="AlphaFoldDB" id="A0A1A6XRI2"/>
<keyword evidence="1" id="KW-0645">Protease</keyword>
<dbReference type="InterPro" id="IPR037518">
    <property type="entry name" value="MPN"/>
</dbReference>
<dbReference type="PANTHER" id="PTHR30471">
    <property type="entry name" value="DNA REPAIR PROTEIN RADC"/>
    <property type="match status" value="1"/>
</dbReference>
<keyword evidence="2" id="KW-0479">Metal-binding</keyword>
<reference evidence="7 8" key="1">
    <citation type="submission" date="2016-05" db="EMBL/GenBank/DDBJ databases">
        <title>Draft Genome Sequences of Stenotrophomonas maltophilia Strains Sm32COP, Sm41DVV, Sm46PAILV, SmF3, SmF22, SmSOFb1 and SmCVFa1, Isolated from Different Manures, in France.</title>
        <authorList>
            <person name="Nazaret S."/>
            <person name="Bodilis J."/>
        </authorList>
    </citation>
    <scope>NUCLEOTIDE SEQUENCE [LARGE SCALE GENOMIC DNA]</scope>
    <source>
        <strain evidence="7 8">Sm46PAILV</strain>
    </source>
</reference>
<evidence type="ECO:0000256" key="2">
    <source>
        <dbReference type="ARBA" id="ARBA00022723"/>
    </source>
</evidence>
<name>A0A1A6XRI2_STEMA</name>
<feature type="domain" description="MPN" evidence="6">
    <location>
        <begin position="29"/>
        <end position="152"/>
    </location>
</feature>
<sequence length="152" mass="16671">MEAASQLRDDRAIARAMRILLRRACRPGQAMSDVATCGAFFRLRLAHEKREHFEVAFLDAQHRLLAVERLFSGTIDGANVYPRIVLQRALALNSGAVILAHNHPSGSSDPSAADRAITTRLKEALSLVDVRLLDHFVVTADQALSMAARGMI</sequence>
<organism evidence="7 8">
    <name type="scientific">Stenotrophomonas maltophilia</name>
    <name type="common">Pseudomonas maltophilia</name>
    <name type="synonym">Xanthomonas maltophilia</name>
    <dbReference type="NCBI Taxonomy" id="40324"/>
    <lineage>
        <taxon>Bacteria</taxon>
        <taxon>Pseudomonadati</taxon>
        <taxon>Pseudomonadota</taxon>
        <taxon>Gammaproteobacteria</taxon>
        <taxon>Lysobacterales</taxon>
        <taxon>Lysobacteraceae</taxon>
        <taxon>Stenotrophomonas</taxon>
        <taxon>Stenotrophomonas maltophilia group</taxon>
    </lineage>
</organism>
<keyword evidence="4" id="KW-0862">Zinc</keyword>
<evidence type="ECO:0000256" key="1">
    <source>
        <dbReference type="ARBA" id="ARBA00022670"/>
    </source>
</evidence>
<evidence type="ECO:0000259" key="6">
    <source>
        <dbReference type="PROSITE" id="PS50249"/>
    </source>
</evidence>
<evidence type="ECO:0000256" key="4">
    <source>
        <dbReference type="ARBA" id="ARBA00022833"/>
    </source>
</evidence>
<keyword evidence="5" id="KW-0482">Metalloprotease</keyword>